<evidence type="ECO:0000313" key="3">
    <source>
        <dbReference type="Proteomes" id="UP000008710"/>
    </source>
</evidence>
<reference evidence="3" key="1">
    <citation type="journal article" date="2006" name="Proc. Natl. Acad. Sci. U.S.A.">
        <title>The complete genome of Rhodococcus sp. RHA1 provides insights into a catabolic powerhouse.</title>
        <authorList>
            <person name="McLeod M.P."/>
            <person name="Warren R.L."/>
            <person name="Hsiao W.W.L."/>
            <person name="Araki N."/>
            <person name="Myhre M."/>
            <person name="Fernandes C."/>
            <person name="Miyazawa D."/>
            <person name="Wong W."/>
            <person name="Lillquist A.L."/>
            <person name="Wang D."/>
            <person name="Dosanjh M."/>
            <person name="Hara H."/>
            <person name="Petrescu A."/>
            <person name="Morin R.D."/>
            <person name="Yang G."/>
            <person name="Stott J.M."/>
            <person name="Schein J.E."/>
            <person name="Shin H."/>
            <person name="Smailus D."/>
            <person name="Siddiqui A.S."/>
            <person name="Marra M.A."/>
            <person name="Jones S.J.M."/>
            <person name="Holt R."/>
            <person name="Brinkman F.S.L."/>
            <person name="Miyauchi K."/>
            <person name="Fukuda M."/>
            <person name="Davies J.E."/>
            <person name="Mohn W.W."/>
            <person name="Eltis L.D."/>
        </authorList>
    </citation>
    <scope>NUCLEOTIDE SEQUENCE [LARGE SCALE GENOMIC DNA]</scope>
    <source>
        <strain evidence="3">RHA1</strain>
    </source>
</reference>
<evidence type="ECO:0000256" key="1">
    <source>
        <dbReference type="SAM" id="MobiDB-lite"/>
    </source>
</evidence>
<sequence length="91" mass="10084">MAALRTSLSHWLERPGDLRHRLPTASETEPHPRSVPRAGLLVGLHSRHGSERGDQQTQQKQHIHLVPCCVSADLSGGPVGGRRRTWLRSSL</sequence>
<protein>
    <submittedName>
        <fullName evidence="2">Uncharacterized protein</fullName>
    </submittedName>
</protein>
<proteinExistence type="predicted"/>
<dbReference type="Proteomes" id="UP000008710">
    <property type="component" value="Chromosome"/>
</dbReference>
<evidence type="ECO:0000313" key="2">
    <source>
        <dbReference type="EMBL" id="ABG95367.1"/>
    </source>
</evidence>
<dbReference type="EMBL" id="CP000431">
    <property type="protein sequence ID" value="ABG95367.1"/>
    <property type="molecule type" value="Genomic_DNA"/>
</dbReference>
<organism evidence="2 3">
    <name type="scientific">Rhodococcus jostii (strain RHA1)</name>
    <dbReference type="NCBI Taxonomy" id="101510"/>
    <lineage>
        <taxon>Bacteria</taxon>
        <taxon>Bacillati</taxon>
        <taxon>Actinomycetota</taxon>
        <taxon>Actinomycetes</taxon>
        <taxon>Mycobacteriales</taxon>
        <taxon>Nocardiaceae</taxon>
        <taxon>Rhodococcus</taxon>
    </lineage>
</organism>
<name>Q0SAR9_RHOJR</name>
<dbReference type="KEGG" id="rha:RHA1_ro03564"/>
<accession>Q0SAR9</accession>
<feature type="region of interest" description="Disordered" evidence="1">
    <location>
        <begin position="13"/>
        <end position="39"/>
    </location>
</feature>
<dbReference type="AlphaFoldDB" id="Q0SAR9"/>
<gene>
    <name evidence="2" type="ordered locus">RHA1_ro03564</name>
</gene>
<dbReference type="HOGENOM" id="CLU_2424930_0_0_11"/>